<comment type="caution">
    <text evidence="1">The sequence shown here is derived from an EMBL/GenBank/DDBJ whole genome shotgun (WGS) entry which is preliminary data.</text>
</comment>
<reference evidence="1" key="1">
    <citation type="submission" date="2016-10" db="EMBL/GenBank/DDBJ databases">
        <authorList>
            <person name="Benchimol M."/>
            <person name="Almeida L.G."/>
            <person name="Vasconcelos A.T."/>
            <person name="Perreira-Neves A."/>
            <person name="Rosa I.A."/>
            <person name="Tasca T."/>
            <person name="Bogo M.R."/>
            <person name="de Souza W."/>
        </authorList>
    </citation>
    <scope>NUCLEOTIDE SEQUENCE [LARGE SCALE GENOMIC DNA]</scope>
    <source>
        <strain evidence="1">K</strain>
    </source>
</reference>
<proteinExistence type="predicted"/>
<dbReference type="RefSeq" id="XP_068355888.1">
    <property type="nucleotide sequence ID" value="XM_068507138.1"/>
</dbReference>
<evidence type="ECO:0000313" key="2">
    <source>
        <dbReference type="Proteomes" id="UP000179807"/>
    </source>
</evidence>
<dbReference type="VEuPathDB" id="TrichDB:TRFO_30064"/>
<name>A0A1J4JWD4_9EUKA</name>
<dbReference type="Proteomes" id="UP000179807">
    <property type="component" value="Unassembled WGS sequence"/>
</dbReference>
<evidence type="ECO:0008006" key="3">
    <source>
        <dbReference type="Google" id="ProtNLM"/>
    </source>
</evidence>
<dbReference type="AlphaFoldDB" id="A0A1J4JWD4"/>
<dbReference type="GeneID" id="94841842"/>
<protein>
    <recommendedName>
        <fullName evidence="3">UDENN domain-containing protein</fullName>
    </recommendedName>
</protein>
<sequence length="206" mass="23885">MFDFSLIYLEFDTTVGAKLMRIKGNIELTDKEKTLLKINAFPESASNLCSETPHFFTFTIYDYFCYTIYNSIFDENSIRNYHQFSIVIITKCSYFSLYKSLLISSMSFYDRSVNELFDVLYSLLQIWNKGLTSIKTDSFELPLFNGSIKFSRTGNLLQSHVNHALDTSVKIGNHLKNNNKQFNYVSKYIENPYFIGNDSILDTLGN</sequence>
<organism evidence="1 2">
    <name type="scientific">Tritrichomonas foetus</name>
    <dbReference type="NCBI Taxonomy" id="1144522"/>
    <lineage>
        <taxon>Eukaryota</taxon>
        <taxon>Metamonada</taxon>
        <taxon>Parabasalia</taxon>
        <taxon>Tritrichomonadida</taxon>
        <taxon>Tritrichomonadidae</taxon>
        <taxon>Tritrichomonas</taxon>
    </lineage>
</organism>
<keyword evidence="2" id="KW-1185">Reference proteome</keyword>
<accession>A0A1J4JWD4</accession>
<gene>
    <name evidence="1" type="ORF">TRFO_30064</name>
</gene>
<evidence type="ECO:0000313" key="1">
    <source>
        <dbReference type="EMBL" id="OHT02752.1"/>
    </source>
</evidence>
<dbReference type="EMBL" id="MLAK01000854">
    <property type="protein sequence ID" value="OHT02752.1"/>
    <property type="molecule type" value="Genomic_DNA"/>
</dbReference>